<sequence length="268" mass="30316">MKLLPSLFKSKESMITSSWQWPSSCKHPKTFSFRVNQDNIFKTVNSVYFDPNDSIETPDSWFTNSLSSASFSTTEESHDLMEVDGESLEMVIRGATSEERLFFEAGGGGDTSSILKKNNKNKNKNKAANKSSVIVDDDNDDLFKESVVLSMESENPYLDFKKSMEEMVEINGLKDWKCLEELLGWYLRMNGKKNHGFIVDAFVDLLVAHATTTTTTQNDSTSYCSAGSSSFSSMSRSHLCSLEDEINEIDDHDDAEQQKNKRWYCDLS</sequence>
<reference evidence="8" key="2">
    <citation type="submission" date="2023-06" db="EMBL/GenBank/DDBJ databases">
        <authorList>
            <person name="Swenson N.G."/>
            <person name="Wegrzyn J.L."/>
            <person name="Mcevoy S.L."/>
        </authorList>
    </citation>
    <scope>NUCLEOTIDE SEQUENCE</scope>
    <source>
        <strain evidence="8">NS2018</strain>
        <tissue evidence="8">Leaf</tissue>
    </source>
</reference>
<dbReference type="EMBL" id="JAUESC010000380">
    <property type="protein sequence ID" value="KAK0592361.1"/>
    <property type="molecule type" value="Genomic_DNA"/>
</dbReference>
<keyword evidence="9" id="KW-1185">Reference proteome</keyword>
<keyword evidence="5 6" id="KW-0539">Nucleus</keyword>
<comment type="subcellular location">
    <subcellularLocation>
        <location evidence="1 6">Nucleus</location>
    </subcellularLocation>
</comment>
<proteinExistence type="predicted"/>
<keyword evidence="2 6" id="KW-0678">Repressor</keyword>
<comment type="caution">
    <text evidence="8">The sequence shown here is derived from an EMBL/GenBank/DDBJ whole genome shotgun (WGS) entry which is preliminary data.</text>
</comment>
<evidence type="ECO:0000259" key="7">
    <source>
        <dbReference type="PROSITE" id="PS51754"/>
    </source>
</evidence>
<feature type="domain" description="OVATE" evidence="7">
    <location>
        <begin position="149"/>
        <end position="208"/>
    </location>
</feature>
<dbReference type="Pfam" id="PF04844">
    <property type="entry name" value="Ovate"/>
    <property type="match status" value="1"/>
</dbReference>
<reference evidence="8" key="1">
    <citation type="journal article" date="2022" name="Plant J.">
        <title>Strategies of tolerance reflected in two North American maple genomes.</title>
        <authorList>
            <person name="McEvoy S.L."/>
            <person name="Sezen U.U."/>
            <person name="Trouern-Trend A."/>
            <person name="McMahon S.M."/>
            <person name="Schaberg P.G."/>
            <person name="Yang J."/>
            <person name="Wegrzyn J.L."/>
            <person name="Swenson N.G."/>
        </authorList>
    </citation>
    <scope>NUCLEOTIDE SEQUENCE</scope>
    <source>
        <strain evidence="8">NS2018</strain>
    </source>
</reference>
<evidence type="ECO:0000256" key="1">
    <source>
        <dbReference type="ARBA" id="ARBA00004123"/>
    </source>
</evidence>
<comment type="function">
    <text evidence="6">Transcriptional repressor that regulates multiple aspects of plant growth and development.</text>
</comment>
<evidence type="ECO:0000256" key="6">
    <source>
        <dbReference type="RuleBase" id="RU367028"/>
    </source>
</evidence>
<gene>
    <name evidence="8" type="ORF">LWI29_017853</name>
</gene>
<protein>
    <recommendedName>
        <fullName evidence="6">Transcription repressor</fullName>
    </recommendedName>
    <alternativeName>
        <fullName evidence="6">Ovate family protein</fullName>
    </alternativeName>
</protein>
<dbReference type="NCBIfam" id="TIGR01568">
    <property type="entry name" value="A_thal_3678"/>
    <property type="match status" value="1"/>
</dbReference>
<dbReference type="GO" id="GO:0045892">
    <property type="term" value="P:negative regulation of DNA-templated transcription"/>
    <property type="evidence" value="ECO:0007669"/>
    <property type="project" value="UniProtKB-UniRule"/>
</dbReference>
<evidence type="ECO:0000256" key="4">
    <source>
        <dbReference type="ARBA" id="ARBA00023163"/>
    </source>
</evidence>
<evidence type="ECO:0000313" key="8">
    <source>
        <dbReference type="EMBL" id="KAK0592361.1"/>
    </source>
</evidence>
<dbReference type="PANTHER" id="PTHR33057:SF26">
    <property type="entry name" value="TRANSCRIPTION REPRESSOR OFP13"/>
    <property type="match status" value="1"/>
</dbReference>
<keyword evidence="4 6" id="KW-0804">Transcription</keyword>
<evidence type="ECO:0000313" key="9">
    <source>
        <dbReference type="Proteomes" id="UP001168877"/>
    </source>
</evidence>
<accession>A0AA39VVP3</accession>
<dbReference type="InterPro" id="IPR006458">
    <property type="entry name" value="Ovate_C"/>
</dbReference>
<dbReference type="PANTHER" id="PTHR33057">
    <property type="entry name" value="TRANSCRIPTION REPRESSOR OFP7-RELATED"/>
    <property type="match status" value="1"/>
</dbReference>
<evidence type="ECO:0000256" key="3">
    <source>
        <dbReference type="ARBA" id="ARBA00023015"/>
    </source>
</evidence>
<evidence type="ECO:0000256" key="2">
    <source>
        <dbReference type="ARBA" id="ARBA00022491"/>
    </source>
</evidence>
<dbReference type="AlphaFoldDB" id="A0AA39VVP3"/>
<organism evidence="8 9">
    <name type="scientific">Acer saccharum</name>
    <name type="common">Sugar maple</name>
    <dbReference type="NCBI Taxonomy" id="4024"/>
    <lineage>
        <taxon>Eukaryota</taxon>
        <taxon>Viridiplantae</taxon>
        <taxon>Streptophyta</taxon>
        <taxon>Embryophyta</taxon>
        <taxon>Tracheophyta</taxon>
        <taxon>Spermatophyta</taxon>
        <taxon>Magnoliopsida</taxon>
        <taxon>eudicotyledons</taxon>
        <taxon>Gunneridae</taxon>
        <taxon>Pentapetalae</taxon>
        <taxon>rosids</taxon>
        <taxon>malvids</taxon>
        <taxon>Sapindales</taxon>
        <taxon>Sapindaceae</taxon>
        <taxon>Hippocastanoideae</taxon>
        <taxon>Acereae</taxon>
        <taxon>Acer</taxon>
    </lineage>
</organism>
<keyword evidence="3 6" id="KW-0805">Transcription regulation</keyword>
<evidence type="ECO:0000256" key="5">
    <source>
        <dbReference type="ARBA" id="ARBA00023242"/>
    </source>
</evidence>
<dbReference type="Proteomes" id="UP001168877">
    <property type="component" value="Unassembled WGS sequence"/>
</dbReference>
<name>A0AA39VVP3_ACESA</name>
<dbReference type="GO" id="GO:0005634">
    <property type="term" value="C:nucleus"/>
    <property type="evidence" value="ECO:0007669"/>
    <property type="project" value="UniProtKB-SubCell"/>
</dbReference>
<dbReference type="PROSITE" id="PS51754">
    <property type="entry name" value="OVATE"/>
    <property type="match status" value="1"/>
</dbReference>
<dbReference type="InterPro" id="IPR038933">
    <property type="entry name" value="Ovate"/>
</dbReference>